<dbReference type="Ensembl" id="ENSMPUT00000011950.1">
    <property type="protein sequence ID" value="ENSMPUP00000011757.1"/>
    <property type="gene ID" value="ENSMPUG00000011850.1"/>
</dbReference>
<name>M3YKA0_MUSPF</name>
<feature type="region of interest" description="Disordered" evidence="1">
    <location>
        <begin position="1"/>
        <end position="279"/>
    </location>
</feature>
<proteinExistence type="predicted"/>
<reference evidence="2" key="1">
    <citation type="submission" date="2024-06" db="UniProtKB">
        <authorList>
            <consortium name="Ensembl"/>
        </authorList>
    </citation>
    <scope>IDENTIFICATION</scope>
</reference>
<protein>
    <submittedName>
        <fullName evidence="2">Uncharacterized protein</fullName>
    </submittedName>
</protein>
<dbReference type="AlphaFoldDB" id="M3YKA0"/>
<accession>M3YKA0</accession>
<evidence type="ECO:0000313" key="2">
    <source>
        <dbReference type="Ensembl" id="ENSMPUP00000011757.1"/>
    </source>
</evidence>
<organism evidence="2">
    <name type="scientific">Mustela putorius furo</name>
    <name type="common">European domestic ferret</name>
    <name type="synonym">Mustela furo</name>
    <dbReference type="NCBI Taxonomy" id="9669"/>
    <lineage>
        <taxon>Eukaryota</taxon>
        <taxon>Metazoa</taxon>
        <taxon>Chordata</taxon>
        <taxon>Craniata</taxon>
        <taxon>Vertebrata</taxon>
        <taxon>Euteleostomi</taxon>
        <taxon>Mammalia</taxon>
        <taxon>Eutheria</taxon>
        <taxon>Laurasiatheria</taxon>
        <taxon>Carnivora</taxon>
        <taxon>Caniformia</taxon>
        <taxon>Musteloidea</taxon>
        <taxon>Mustelidae</taxon>
        <taxon>Mustelinae</taxon>
        <taxon>Mustela</taxon>
    </lineage>
</organism>
<dbReference type="InParanoid" id="M3YKA0"/>
<feature type="compositionally biased region" description="Polar residues" evidence="1">
    <location>
        <begin position="73"/>
        <end position="89"/>
    </location>
</feature>
<dbReference type="EMBL" id="AEYP01068934">
    <property type="status" value="NOT_ANNOTATED_CDS"/>
    <property type="molecule type" value="Genomic_DNA"/>
</dbReference>
<feature type="compositionally biased region" description="Low complexity" evidence="1">
    <location>
        <begin position="141"/>
        <end position="154"/>
    </location>
</feature>
<dbReference type="EMBL" id="AEYP01068935">
    <property type="status" value="NOT_ANNOTATED_CDS"/>
    <property type="molecule type" value="Genomic_DNA"/>
</dbReference>
<feature type="compositionally biased region" description="Low complexity" evidence="1">
    <location>
        <begin position="231"/>
        <end position="255"/>
    </location>
</feature>
<dbReference type="OMA" id="ENPPLEC"/>
<evidence type="ECO:0000256" key="1">
    <source>
        <dbReference type="SAM" id="MobiDB-lite"/>
    </source>
</evidence>
<sequence length="279" mass="29990">QPGLRFPGDTQYRRSRRQRQGSKREASIRNKPRHPLPPRLLRGNLAVSESSNRYSRAGRRHSRNVLTRGGSPRSPQGTPTPRSASTSEPRLQPRGGKRGHSAQSAPTPPPRCRHRLPGSEGKPGGKTPQFTRLASERPLREAGAPAPRGEGAAEWPRPPRRSGQQGVPNEGRNSIPELRPRGPPQAGPLKNGNNEKLPPPTIPAPRAAGGGGAISPHTPAGNTPPAPGPPSAARSPAEPTRVPARSFRALRLLARPTHRLLPQPGTQPAAARPRLRRPR</sequence>
<dbReference type="HOGENOM" id="CLU_999419_0_0_1"/>